<dbReference type="AlphaFoldDB" id="A0A5B9EDU4"/>
<evidence type="ECO:0000256" key="2">
    <source>
        <dbReference type="ARBA" id="ARBA00007951"/>
    </source>
</evidence>
<proteinExistence type="inferred from homology"/>
<dbReference type="GO" id="GO:0005764">
    <property type="term" value="C:lysosome"/>
    <property type="evidence" value="ECO:0007669"/>
    <property type="project" value="TreeGrafter"/>
</dbReference>
<dbReference type="InterPro" id="IPR057739">
    <property type="entry name" value="Glyco_hydro_29_N"/>
</dbReference>
<evidence type="ECO:0000313" key="10">
    <source>
        <dbReference type="EMBL" id="QEE28930.1"/>
    </source>
</evidence>
<dbReference type="SMART" id="SM00812">
    <property type="entry name" value="Alpha_L_fucos"/>
    <property type="match status" value="1"/>
</dbReference>
<dbReference type="OrthoDB" id="107551at2"/>
<dbReference type="InterPro" id="IPR017853">
    <property type="entry name" value="GH"/>
</dbReference>
<dbReference type="PANTHER" id="PTHR10030">
    <property type="entry name" value="ALPHA-L-FUCOSIDASE"/>
    <property type="match status" value="1"/>
</dbReference>
<feature type="domain" description="Glycoside hydrolase family 29 N-terminal" evidence="9">
    <location>
        <begin position="35"/>
        <end position="363"/>
    </location>
</feature>
<reference evidence="10 11" key="1">
    <citation type="submission" date="2019-08" db="EMBL/GenBank/DDBJ databases">
        <title>Complete genome sequence of Terriglobus albidus strain ORNL.</title>
        <authorList>
            <person name="Podar M."/>
        </authorList>
    </citation>
    <scope>NUCLEOTIDE SEQUENCE [LARGE SCALE GENOMIC DNA]</scope>
    <source>
        <strain evidence="10 11">ORNL</strain>
    </source>
</reference>
<evidence type="ECO:0000256" key="4">
    <source>
        <dbReference type="ARBA" id="ARBA00022729"/>
    </source>
</evidence>
<keyword evidence="5" id="KW-0378">Hydrolase</keyword>
<dbReference type="GO" id="GO:0006004">
    <property type="term" value="P:fucose metabolic process"/>
    <property type="evidence" value="ECO:0007669"/>
    <property type="project" value="InterPro"/>
</dbReference>
<comment type="function">
    <text evidence="1">Alpha-L-fucosidase is responsible for hydrolyzing the alpha-1,6-linked fucose joined to the reducing-end N-acetylglucosamine of the carbohydrate moieties of glycoproteins.</text>
</comment>
<dbReference type="RefSeq" id="WP_147648128.1">
    <property type="nucleotide sequence ID" value="NZ_CP042806.1"/>
</dbReference>
<dbReference type="InterPro" id="IPR016286">
    <property type="entry name" value="FUC_metazoa-typ"/>
</dbReference>
<dbReference type="PANTHER" id="PTHR10030:SF37">
    <property type="entry name" value="ALPHA-L-FUCOSIDASE-RELATED"/>
    <property type="match status" value="1"/>
</dbReference>
<protein>
    <recommendedName>
        <fullName evidence="3">alpha-L-fucosidase</fullName>
        <ecNumber evidence="3">3.2.1.51</ecNumber>
    </recommendedName>
</protein>
<dbReference type="PRINTS" id="PR00741">
    <property type="entry name" value="GLHYDRLASE29"/>
</dbReference>
<dbReference type="SUPFAM" id="SSF51445">
    <property type="entry name" value="(Trans)glycosidases"/>
    <property type="match status" value="1"/>
</dbReference>
<feature type="site" description="May be important for catalysis" evidence="7">
    <location>
        <position position="295"/>
    </location>
</feature>
<comment type="similarity">
    <text evidence="2">Belongs to the glycosyl hydrolase 29 family.</text>
</comment>
<evidence type="ECO:0000313" key="11">
    <source>
        <dbReference type="Proteomes" id="UP000321820"/>
    </source>
</evidence>
<dbReference type="KEGG" id="talb:FTW19_13530"/>
<dbReference type="EC" id="3.2.1.51" evidence="3"/>
<dbReference type="GO" id="GO:0016139">
    <property type="term" value="P:glycoside catabolic process"/>
    <property type="evidence" value="ECO:0007669"/>
    <property type="project" value="TreeGrafter"/>
</dbReference>
<dbReference type="Pfam" id="PF01120">
    <property type="entry name" value="Alpha_L_fucos"/>
    <property type="match status" value="1"/>
</dbReference>
<dbReference type="InterPro" id="IPR000933">
    <property type="entry name" value="Glyco_hydro_29"/>
</dbReference>
<keyword evidence="11" id="KW-1185">Reference proteome</keyword>
<gene>
    <name evidence="10" type="ORF">FTW19_13530</name>
</gene>
<keyword evidence="6" id="KW-0326">Glycosidase</keyword>
<dbReference type="Proteomes" id="UP000321820">
    <property type="component" value="Chromosome"/>
</dbReference>
<dbReference type="Gene3D" id="3.20.20.80">
    <property type="entry name" value="Glycosidases"/>
    <property type="match status" value="1"/>
</dbReference>
<evidence type="ECO:0000256" key="1">
    <source>
        <dbReference type="ARBA" id="ARBA00004071"/>
    </source>
</evidence>
<feature type="signal peptide" evidence="8">
    <location>
        <begin position="1"/>
        <end position="30"/>
    </location>
</feature>
<dbReference type="PROSITE" id="PS51318">
    <property type="entry name" value="TAT"/>
    <property type="match status" value="1"/>
</dbReference>
<dbReference type="InterPro" id="IPR006311">
    <property type="entry name" value="TAT_signal"/>
</dbReference>
<evidence type="ECO:0000256" key="8">
    <source>
        <dbReference type="SAM" id="SignalP"/>
    </source>
</evidence>
<organism evidence="10 11">
    <name type="scientific">Terriglobus albidus</name>
    <dbReference type="NCBI Taxonomy" id="1592106"/>
    <lineage>
        <taxon>Bacteria</taxon>
        <taxon>Pseudomonadati</taxon>
        <taxon>Acidobacteriota</taxon>
        <taxon>Terriglobia</taxon>
        <taxon>Terriglobales</taxon>
        <taxon>Acidobacteriaceae</taxon>
        <taxon>Terriglobus</taxon>
    </lineage>
</organism>
<evidence type="ECO:0000256" key="5">
    <source>
        <dbReference type="ARBA" id="ARBA00022801"/>
    </source>
</evidence>
<accession>A0A5B9EDU4</accession>
<sequence length="451" mass="51531">MSAQIVSRRRFLQLASAAGAFSMLPRFAHASDLDDPRMAWFRKAKFGMFIHWGPYSLASVEASWPIIRPSEKWKISEAEYRALAKQFNPVKFDPDQFIDVARSAAQQYMVITTKHHDGFCMFDSDYTNYKITKTPYGKDILAMLSEACKRRGMPLGFYYSPPDFTHPGFRDTSKLTKENWDGEPDRPEWSSYLYYMELQLTELLTRYGDCKVIWFDGLEHQRKYDGQRFLNLIHKLQPNTLVNDRIGVRGDFVTPEQFIPKAIPTKDVEVHAIDTNVVFHDGVPPASEFQLWETCMTINNTWAYNANDHNFKSTQDLIRALVEVASRGGNFLLNVGPQPDGLVQPEFQERLRGIGNWLEVNGESIFDTTYGPIQNVAGVRTTSGQDHVYVHLLEPANGTLALPDFKRKVASVRSLATNQMLRFSQNERSITVNLAQPFQAENVNVLALRVI</sequence>
<name>A0A5B9EDU4_9BACT</name>
<feature type="chain" id="PRO_5022858308" description="alpha-L-fucosidase" evidence="8">
    <location>
        <begin position="31"/>
        <end position="451"/>
    </location>
</feature>
<evidence type="ECO:0000259" key="9">
    <source>
        <dbReference type="Pfam" id="PF01120"/>
    </source>
</evidence>
<dbReference type="GO" id="GO:0004560">
    <property type="term" value="F:alpha-L-fucosidase activity"/>
    <property type="evidence" value="ECO:0007669"/>
    <property type="project" value="InterPro"/>
</dbReference>
<evidence type="ECO:0000256" key="7">
    <source>
        <dbReference type="PIRSR" id="PIRSR001092-1"/>
    </source>
</evidence>
<keyword evidence="4 8" id="KW-0732">Signal</keyword>
<dbReference type="EMBL" id="CP042806">
    <property type="protein sequence ID" value="QEE28930.1"/>
    <property type="molecule type" value="Genomic_DNA"/>
</dbReference>
<dbReference type="PIRSF" id="PIRSF001092">
    <property type="entry name" value="Alpha-L-fucosidase"/>
    <property type="match status" value="1"/>
</dbReference>
<evidence type="ECO:0000256" key="3">
    <source>
        <dbReference type="ARBA" id="ARBA00012662"/>
    </source>
</evidence>
<evidence type="ECO:0000256" key="6">
    <source>
        <dbReference type="ARBA" id="ARBA00023295"/>
    </source>
</evidence>